<comment type="caution">
    <text evidence="5">The sequence shown here is derived from an EMBL/GenBank/DDBJ whole genome shotgun (WGS) entry which is preliminary data.</text>
</comment>
<keyword evidence="1" id="KW-0812">Transmembrane</keyword>
<dbReference type="InterPro" id="IPR000906">
    <property type="entry name" value="ZU5_dom"/>
</dbReference>
<evidence type="ECO:0000313" key="5">
    <source>
        <dbReference type="EMBL" id="KAK3588174.1"/>
    </source>
</evidence>
<organism evidence="5 6">
    <name type="scientific">Potamilus streckersoni</name>
    <dbReference type="NCBI Taxonomy" id="2493646"/>
    <lineage>
        <taxon>Eukaryota</taxon>
        <taxon>Metazoa</taxon>
        <taxon>Spiralia</taxon>
        <taxon>Lophotrochozoa</taxon>
        <taxon>Mollusca</taxon>
        <taxon>Bivalvia</taxon>
        <taxon>Autobranchia</taxon>
        <taxon>Heteroconchia</taxon>
        <taxon>Palaeoheterodonta</taxon>
        <taxon>Unionida</taxon>
        <taxon>Unionoidea</taxon>
        <taxon>Unionidae</taxon>
        <taxon>Ambleminae</taxon>
        <taxon>Lampsilini</taxon>
        <taxon>Potamilus</taxon>
    </lineage>
</organism>
<dbReference type="Pfam" id="PF00791">
    <property type="entry name" value="ZU5"/>
    <property type="match status" value="1"/>
</dbReference>
<protein>
    <submittedName>
        <fullName evidence="5">Uncharacterized protein</fullName>
    </submittedName>
</protein>
<feature type="domain" description="ZU5" evidence="3">
    <location>
        <begin position="560"/>
        <end position="645"/>
    </location>
</feature>
<reference evidence="5" key="3">
    <citation type="submission" date="2023-05" db="EMBL/GenBank/DDBJ databases">
        <authorList>
            <person name="Smith C.H."/>
        </authorList>
    </citation>
    <scope>NUCLEOTIDE SEQUENCE</scope>
    <source>
        <strain evidence="5">CHS0354</strain>
        <tissue evidence="5">Mantle</tissue>
    </source>
</reference>
<name>A0AAE0SAB1_9BIVA</name>
<evidence type="ECO:0000313" key="6">
    <source>
        <dbReference type="Proteomes" id="UP001195483"/>
    </source>
</evidence>
<feature type="transmembrane region" description="Helical" evidence="1">
    <location>
        <begin position="280"/>
        <end position="303"/>
    </location>
</feature>
<evidence type="ECO:0000259" key="4">
    <source>
        <dbReference type="Pfam" id="PF24748"/>
    </source>
</evidence>
<feature type="signal peptide" evidence="2">
    <location>
        <begin position="1"/>
        <end position="18"/>
    </location>
</feature>
<evidence type="ECO:0000256" key="1">
    <source>
        <dbReference type="SAM" id="Phobius"/>
    </source>
</evidence>
<dbReference type="EMBL" id="JAEAOA010000745">
    <property type="protein sequence ID" value="KAK3588174.1"/>
    <property type="molecule type" value="Genomic_DNA"/>
</dbReference>
<proteinExistence type="predicted"/>
<evidence type="ECO:0000256" key="2">
    <source>
        <dbReference type="SAM" id="SignalP"/>
    </source>
</evidence>
<dbReference type="InterPro" id="IPR056601">
    <property type="entry name" value="Galaxin_dom"/>
</dbReference>
<reference evidence="5" key="1">
    <citation type="journal article" date="2021" name="Genome Biol. Evol.">
        <title>A High-Quality Reference Genome for a Parasitic Bivalve with Doubly Uniparental Inheritance (Bivalvia: Unionida).</title>
        <authorList>
            <person name="Smith C.H."/>
        </authorList>
    </citation>
    <scope>NUCLEOTIDE SEQUENCE</scope>
    <source>
        <strain evidence="5">CHS0354</strain>
    </source>
</reference>
<dbReference type="Gene3D" id="2.60.220.30">
    <property type="match status" value="1"/>
</dbReference>
<dbReference type="Pfam" id="PF24748">
    <property type="entry name" value="Galaxin_repeat"/>
    <property type="match status" value="1"/>
</dbReference>
<feature type="chain" id="PRO_5042167230" evidence="2">
    <location>
        <begin position="19"/>
        <end position="1055"/>
    </location>
</feature>
<feature type="domain" description="Galaxin-like repeats" evidence="4">
    <location>
        <begin position="102"/>
        <end position="203"/>
    </location>
</feature>
<dbReference type="Proteomes" id="UP001195483">
    <property type="component" value="Unassembled WGS sequence"/>
</dbReference>
<dbReference type="AlphaFoldDB" id="A0AAE0SAB1"/>
<keyword evidence="6" id="KW-1185">Reference proteome</keyword>
<reference evidence="5" key="2">
    <citation type="journal article" date="2021" name="Genome Biol. Evol.">
        <title>Developing a high-quality reference genome for a parasitic bivalve with doubly uniparental inheritance (Bivalvia: Unionida).</title>
        <authorList>
            <person name="Smith C.H."/>
        </authorList>
    </citation>
    <scope>NUCLEOTIDE SEQUENCE</scope>
    <source>
        <strain evidence="5">CHS0354</strain>
        <tissue evidence="5">Mantle</tissue>
    </source>
</reference>
<evidence type="ECO:0000259" key="3">
    <source>
        <dbReference type="Pfam" id="PF00791"/>
    </source>
</evidence>
<accession>A0AAE0SAB1</accession>
<keyword evidence="1" id="KW-0472">Membrane</keyword>
<keyword evidence="2" id="KW-0732">Signal</keyword>
<sequence>MWSTLHMAVLLFLPIARSLPKKPEEERKEEWSVQDQILCTDCRTESQKGSAENSPVERQIIDKKTRLRRKNKHHLSELLQDCDWFTQFKNCSRLHRKLVKAEIQQKNKQKTECGTIDTKSFICCKDKLYKKRYGKSTSCCGRHMYDSSRNKCCMDTVKDKHNGNCCKSLMVDTKCYSCKHGIITAQFDVDTSICCEGVIYNVEDDVHKGYIDCANHHFTLSSTSNQSTRGQNKEFLLTTVSTGKSDLQSFVNSETDLKEQSKNEEVPDTAQINTGLKSSVVQIAISVVVSLIGIVVVVALFIYKGKAKIHKAAGNHTKSNVEPGSITSKGNSLSNIGSHQSVACLKIDRISDFPDGEVLEENISCLTGCETFNRDNYPRSSKCKRDKSSLFSQNILALNSSKDRTQGTIHEQTEMLDTFREDNISQATGDELNDTIVKSDIEKETMFVKTCNDRYSFSSVKSNISIVLSECQSEGHMSDFTDEECQPANNTHFEQGDHFNDLHHREIACNENNVSGGLAKDVFIDSRNLTASIWREIGSQTMQDNNTKKLNIFGEDWTLHGTFDATGGLLRGEKTSVELIISQGLFDVFSTSEVYGSVYTKIGALRRKFDLSENEEIVGPGVEFWFPSGPKFNKYAIIKIPYFGDDDISVYWFPSDSGSTEKLTLQRIEPKSKYNNANQDMYYQIGGDGFVYIYTKHFSGFLCTRCTCDRCPKAKKRELTLYGVVFGSYKCIDEGRQVRVRLYIADGKAKLDAFLQEYVRQEASKGREHIETTEIGFVPDVLESDDILSMRLEVMDDEHGHWINKKKRSGQPLKPDVQRLQLSKIVRCCRQDDYPAFVEWLLENDNSGAKRNFQCFIDIDVTVTNNKHVPTSDSISACNTIIIEGLRMQMMNEEEELKQCEKVRGILARLIDLETADMFLRELGVDASIKFDRERGSHGQLQTLLLRWQNKYGPGLFLAKIESSIRKLNIPGILEEIGSCYLHSCVSGKADCSSIVSSQAVLMESGGGCGGDEKYARAELSFEYPSSVGPPHIPIQATAWEHDPVRGPGSSYETN</sequence>
<gene>
    <name evidence="5" type="ORF">CHS0354_012239</name>
</gene>
<keyword evidence="1" id="KW-1133">Transmembrane helix</keyword>